<dbReference type="RefSeq" id="WP_098463703.1">
    <property type="nucleotide sequence ID" value="NZ_PDJJ01000001.1"/>
</dbReference>
<keyword evidence="4" id="KW-1133">Transmembrane helix</keyword>
<dbReference type="EMBL" id="PDJJ01000001">
    <property type="protein sequence ID" value="PFG43328.1"/>
    <property type="molecule type" value="Genomic_DNA"/>
</dbReference>
<organism evidence="5 6">
    <name type="scientific">Isoptericola jiangsuensis</name>
    <dbReference type="NCBI Taxonomy" id="548579"/>
    <lineage>
        <taxon>Bacteria</taxon>
        <taxon>Bacillati</taxon>
        <taxon>Actinomycetota</taxon>
        <taxon>Actinomycetes</taxon>
        <taxon>Micrococcales</taxon>
        <taxon>Promicromonosporaceae</taxon>
        <taxon>Isoptericola</taxon>
    </lineage>
</organism>
<dbReference type="InterPro" id="IPR023365">
    <property type="entry name" value="Sortase_dom-sf"/>
</dbReference>
<dbReference type="InterPro" id="IPR005754">
    <property type="entry name" value="Sortase"/>
</dbReference>
<proteinExistence type="predicted"/>
<sequence length="264" mass="27042">MSTQRTAVADRARRLVRRGGPRRWAVVVGTGVLAAVVAVVGLLGGRGVGTEVPRATAPEVRTAVVAGAPAATGEPRPPGGRGTDPRPAAGSATGTVPDVPVRSADLAPADPVARPVRVVVDSTLDVPVRAVGVDPDGSMELPGSGDVAGWYRYGAAPGQDEGNVVIASHVDTSDGVGAFAALATARPGQRVTVVDADGTRYRYRVTDVRRYDKSTVPLDALFERGGDPRLVLITCGGRWDAAAGSYEDNLVVTAVPGAPGRSDR</sequence>
<keyword evidence="6" id="KW-1185">Reference proteome</keyword>
<evidence type="ECO:0000256" key="4">
    <source>
        <dbReference type="SAM" id="Phobius"/>
    </source>
</evidence>
<reference evidence="5 6" key="1">
    <citation type="submission" date="2017-10" db="EMBL/GenBank/DDBJ databases">
        <title>Sequencing the genomes of 1000 actinobacteria strains.</title>
        <authorList>
            <person name="Klenk H.-P."/>
        </authorList>
    </citation>
    <scope>NUCLEOTIDE SEQUENCE [LARGE SCALE GENOMIC DNA]</scope>
    <source>
        <strain evidence="5 6">DSM 21863</strain>
    </source>
</reference>
<dbReference type="CDD" id="cd05829">
    <property type="entry name" value="Sortase_F"/>
    <property type="match status" value="1"/>
</dbReference>
<dbReference type="AlphaFoldDB" id="A0A2A9EWS8"/>
<dbReference type="InterPro" id="IPR042001">
    <property type="entry name" value="Sortase_F"/>
</dbReference>
<feature type="region of interest" description="Disordered" evidence="3">
    <location>
        <begin position="66"/>
        <end position="103"/>
    </location>
</feature>
<dbReference type="Gene3D" id="2.40.260.10">
    <property type="entry name" value="Sortase"/>
    <property type="match status" value="1"/>
</dbReference>
<dbReference type="SUPFAM" id="SSF63817">
    <property type="entry name" value="Sortase"/>
    <property type="match status" value="1"/>
</dbReference>
<accession>A0A2A9EWS8</accession>
<keyword evidence="4" id="KW-0472">Membrane</keyword>
<dbReference type="GO" id="GO:0016787">
    <property type="term" value="F:hydrolase activity"/>
    <property type="evidence" value="ECO:0007669"/>
    <property type="project" value="UniProtKB-KW"/>
</dbReference>
<keyword evidence="4" id="KW-0812">Transmembrane</keyword>
<feature type="active site" description="Proton donor/acceptor" evidence="2">
    <location>
        <position position="169"/>
    </location>
</feature>
<evidence type="ECO:0000313" key="6">
    <source>
        <dbReference type="Proteomes" id="UP000224130"/>
    </source>
</evidence>
<feature type="active site" description="Acyl-thioester intermediate" evidence="2">
    <location>
        <position position="235"/>
    </location>
</feature>
<name>A0A2A9EWS8_9MICO</name>
<feature type="transmembrane region" description="Helical" evidence="4">
    <location>
        <begin position="24"/>
        <end position="44"/>
    </location>
</feature>
<evidence type="ECO:0000256" key="1">
    <source>
        <dbReference type="ARBA" id="ARBA00022801"/>
    </source>
</evidence>
<dbReference type="OrthoDB" id="525039at2"/>
<protein>
    <submittedName>
        <fullName evidence="5">Sortase family protein</fullName>
    </submittedName>
</protein>
<gene>
    <name evidence="5" type="ORF">ATJ88_2013</name>
</gene>
<evidence type="ECO:0000256" key="3">
    <source>
        <dbReference type="SAM" id="MobiDB-lite"/>
    </source>
</evidence>
<evidence type="ECO:0000256" key="2">
    <source>
        <dbReference type="PIRSR" id="PIRSR605754-1"/>
    </source>
</evidence>
<evidence type="ECO:0000313" key="5">
    <source>
        <dbReference type="EMBL" id="PFG43328.1"/>
    </source>
</evidence>
<comment type="caution">
    <text evidence="5">The sequence shown here is derived from an EMBL/GenBank/DDBJ whole genome shotgun (WGS) entry which is preliminary data.</text>
</comment>
<keyword evidence="1" id="KW-0378">Hydrolase</keyword>
<dbReference type="Pfam" id="PF04203">
    <property type="entry name" value="Sortase"/>
    <property type="match status" value="1"/>
</dbReference>
<dbReference type="Proteomes" id="UP000224130">
    <property type="component" value="Unassembled WGS sequence"/>
</dbReference>